<evidence type="ECO:0000313" key="3">
    <source>
        <dbReference type="Proteomes" id="UP000265962"/>
    </source>
</evidence>
<feature type="transmembrane region" description="Helical" evidence="1">
    <location>
        <begin position="181"/>
        <end position="200"/>
    </location>
</feature>
<dbReference type="OrthoDB" id="3258280at2"/>
<feature type="transmembrane region" description="Helical" evidence="1">
    <location>
        <begin position="132"/>
        <end position="151"/>
    </location>
</feature>
<reference evidence="3" key="1">
    <citation type="submission" date="2018-02" db="EMBL/GenBank/DDBJ databases">
        <authorList>
            <person name="Hornung B."/>
        </authorList>
    </citation>
    <scope>NUCLEOTIDE SEQUENCE [LARGE SCALE GENOMIC DNA]</scope>
</reference>
<dbReference type="Proteomes" id="UP000265962">
    <property type="component" value="Unassembled WGS sequence"/>
</dbReference>
<dbReference type="AlphaFoldDB" id="A0A375I7A9"/>
<accession>A0A375I7A9</accession>
<protein>
    <submittedName>
        <fullName evidence="2">Uncharacterized protein</fullName>
    </submittedName>
</protein>
<feature type="transmembrane region" description="Helical" evidence="1">
    <location>
        <begin position="52"/>
        <end position="78"/>
    </location>
</feature>
<keyword evidence="1" id="KW-0472">Membrane</keyword>
<evidence type="ECO:0000256" key="1">
    <source>
        <dbReference type="SAM" id="Phobius"/>
    </source>
</evidence>
<feature type="transmembrane region" description="Helical" evidence="1">
    <location>
        <begin position="99"/>
        <end position="120"/>
    </location>
</feature>
<keyword evidence="1" id="KW-0812">Transmembrane</keyword>
<keyword evidence="1" id="KW-1133">Transmembrane helix</keyword>
<dbReference type="EMBL" id="OMOH01000009">
    <property type="protein sequence ID" value="SPF69146.1"/>
    <property type="molecule type" value="Genomic_DNA"/>
</dbReference>
<gene>
    <name evidence="2" type="ORF">PROPJV5_2107</name>
</gene>
<keyword evidence="3" id="KW-1185">Reference proteome</keyword>
<dbReference type="RefSeq" id="WP_119716256.1">
    <property type="nucleotide sequence ID" value="NZ_OMOH01000009.1"/>
</dbReference>
<organism evidence="2 3">
    <name type="scientific">Propionibacterium ruminifibrarum</name>
    <dbReference type="NCBI Taxonomy" id="1962131"/>
    <lineage>
        <taxon>Bacteria</taxon>
        <taxon>Bacillati</taxon>
        <taxon>Actinomycetota</taxon>
        <taxon>Actinomycetes</taxon>
        <taxon>Propionibacteriales</taxon>
        <taxon>Propionibacteriaceae</taxon>
        <taxon>Propionibacterium</taxon>
    </lineage>
</organism>
<name>A0A375I7A9_9ACTN</name>
<proteinExistence type="predicted"/>
<feature type="transmembrane region" description="Helical" evidence="1">
    <location>
        <begin position="158"/>
        <end position="175"/>
    </location>
</feature>
<feature type="transmembrane region" description="Helical" evidence="1">
    <location>
        <begin position="12"/>
        <end position="32"/>
    </location>
</feature>
<sequence length="209" mass="21916">MNTRHRTVHPAVGYAVTAISLAAMVCYSLWSWDDMPAQILTRQAAGRHGASVVSRAVAAAAMPVALAASALLLLLMPVWNRLTRPLAPRTVAGRRHERLVWTVVLVMLSVLMLALHIGIIDMFTGKGPQLPQLAAWAMAALLIGLAVIYQVQRVRARRAITGVLVTGGALVAALAHPLPVAALIVGAVVMLGAIVAVAAAQVRDSGLLG</sequence>
<evidence type="ECO:0000313" key="2">
    <source>
        <dbReference type="EMBL" id="SPF69146.1"/>
    </source>
</evidence>